<feature type="compositionally biased region" description="Low complexity" evidence="5">
    <location>
        <begin position="302"/>
        <end position="323"/>
    </location>
</feature>
<feature type="compositionally biased region" description="Polar residues" evidence="5">
    <location>
        <begin position="544"/>
        <end position="557"/>
    </location>
</feature>
<dbReference type="Pfam" id="PF00071">
    <property type="entry name" value="Ras"/>
    <property type="match status" value="2"/>
</dbReference>
<feature type="domain" description="GAG-pre-integrase" evidence="6">
    <location>
        <begin position="466"/>
        <end position="533"/>
    </location>
</feature>
<feature type="region of interest" description="Disordered" evidence="5">
    <location>
        <begin position="266"/>
        <end position="323"/>
    </location>
</feature>
<feature type="domain" description="Retrotransposon Copia-like N-terminal" evidence="7">
    <location>
        <begin position="7"/>
        <end position="48"/>
    </location>
</feature>
<feature type="compositionally biased region" description="Polar residues" evidence="5">
    <location>
        <begin position="284"/>
        <end position="296"/>
    </location>
</feature>
<dbReference type="EMBL" id="JAYDYQ010002687">
    <property type="protein sequence ID" value="KAK4478679.1"/>
    <property type="molecule type" value="Genomic_DNA"/>
</dbReference>
<dbReference type="Pfam" id="PF22936">
    <property type="entry name" value="Pol_BBD"/>
    <property type="match status" value="1"/>
</dbReference>
<feature type="region of interest" description="Disordered" evidence="5">
    <location>
        <begin position="544"/>
        <end position="591"/>
    </location>
</feature>
<evidence type="ECO:0000256" key="2">
    <source>
        <dbReference type="ARBA" id="ARBA00022741"/>
    </source>
</evidence>
<dbReference type="InterPro" id="IPR036875">
    <property type="entry name" value="Znf_CCHC_sf"/>
</dbReference>
<dbReference type="InterPro" id="IPR025724">
    <property type="entry name" value="GAG-pre-integrase_dom"/>
</dbReference>
<dbReference type="Proteomes" id="UP001291926">
    <property type="component" value="Unassembled WGS sequence"/>
</dbReference>
<comment type="caution">
    <text evidence="9">The sequence shown here is derived from an EMBL/GenBank/DDBJ whole genome shotgun (WGS) entry which is preliminary data.</text>
</comment>
<reference evidence="9 10" key="1">
    <citation type="journal article" date="2023" name="bioRxiv">
        <title>Genome report: Whole genome sequence and annotation of Penstemon davidsonii.</title>
        <authorList>
            <person name="Ostevik K.L."/>
            <person name="Alabady M."/>
            <person name="Zhang M."/>
            <person name="Rausher M.D."/>
        </authorList>
    </citation>
    <scope>NUCLEOTIDE SEQUENCE [LARGE SCALE GENOMIC DNA]</scope>
    <source>
        <strain evidence="9">DNT005</strain>
        <tissue evidence="9">Whole leaf</tissue>
    </source>
</reference>
<organism evidence="9 10">
    <name type="scientific">Penstemon davidsonii</name>
    <dbReference type="NCBI Taxonomy" id="160366"/>
    <lineage>
        <taxon>Eukaryota</taxon>
        <taxon>Viridiplantae</taxon>
        <taxon>Streptophyta</taxon>
        <taxon>Embryophyta</taxon>
        <taxon>Tracheophyta</taxon>
        <taxon>Spermatophyta</taxon>
        <taxon>Magnoliopsida</taxon>
        <taxon>eudicotyledons</taxon>
        <taxon>Gunneridae</taxon>
        <taxon>Pentapetalae</taxon>
        <taxon>asterids</taxon>
        <taxon>lamiids</taxon>
        <taxon>Lamiales</taxon>
        <taxon>Plantaginaceae</taxon>
        <taxon>Cheloneae</taxon>
        <taxon>Penstemon</taxon>
    </lineage>
</organism>
<dbReference type="InterPro" id="IPR027417">
    <property type="entry name" value="P-loop_NTPase"/>
</dbReference>
<dbReference type="PANTHER" id="PTHR47977">
    <property type="entry name" value="RAS-RELATED PROTEIN RAB"/>
    <property type="match status" value="1"/>
</dbReference>
<dbReference type="Pfam" id="PF13976">
    <property type="entry name" value="gag_pre-integrs"/>
    <property type="match status" value="1"/>
</dbReference>
<feature type="region of interest" description="Disordered" evidence="5">
    <location>
        <begin position="209"/>
        <end position="240"/>
    </location>
</feature>
<evidence type="ECO:0000256" key="4">
    <source>
        <dbReference type="ARBA" id="ARBA00037868"/>
    </source>
</evidence>
<dbReference type="SMART" id="SM00173">
    <property type="entry name" value="RAS"/>
    <property type="match status" value="1"/>
</dbReference>
<dbReference type="InterPro" id="IPR054722">
    <property type="entry name" value="PolX-like_BBD"/>
</dbReference>
<accession>A0ABR0CPF3</accession>
<comment type="subcellular location">
    <subcellularLocation>
        <location evidence="4">Endomembrane system</location>
        <topology evidence="4">Lipid-anchor</topology>
    </subcellularLocation>
</comment>
<dbReference type="PROSITE" id="PS51419">
    <property type="entry name" value="RAB"/>
    <property type="match status" value="1"/>
</dbReference>
<dbReference type="Gene3D" id="3.40.50.300">
    <property type="entry name" value="P-loop containing nucleotide triphosphate hydrolases"/>
    <property type="match status" value="2"/>
</dbReference>
<evidence type="ECO:0000259" key="7">
    <source>
        <dbReference type="Pfam" id="PF14244"/>
    </source>
</evidence>
<evidence type="ECO:0000313" key="10">
    <source>
        <dbReference type="Proteomes" id="UP001291926"/>
    </source>
</evidence>
<gene>
    <name evidence="9" type="ORF">RD792_014172</name>
</gene>
<protein>
    <submittedName>
        <fullName evidence="9">Uncharacterized protein</fullName>
    </submittedName>
</protein>
<name>A0ABR0CPF3_9LAMI</name>
<dbReference type="PROSITE" id="PS51421">
    <property type="entry name" value="RAS"/>
    <property type="match status" value="1"/>
</dbReference>
<dbReference type="Gene3D" id="4.10.60.10">
    <property type="entry name" value="Zinc finger, CCHC-type"/>
    <property type="match status" value="1"/>
</dbReference>
<evidence type="ECO:0000259" key="8">
    <source>
        <dbReference type="Pfam" id="PF22936"/>
    </source>
</evidence>
<dbReference type="SUPFAM" id="SSF57756">
    <property type="entry name" value="Retrovirus zinc finger-like domains"/>
    <property type="match status" value="1"/>
</dbReference>
<dbReference type="InterPro" id="IPR001806">
    <property type="entry name" value="Small_GTPase"/>
</dbReference>
<dbReference type="InterPro" id="IPR029472">
    <property type="entry name" value="Copia-like_N"/>
</dbReference>
<dbReference type="PRINTS" id="PR00449">
    <property type="entry name" value="RASTRNSFRMNG"/>
</dbReference>
<evidence type="ECO:0000256" key="5">
    <source>
        <dbReference type="SAM" id="MobiDB-lite"/>
    </source>
</evidence>
<keyword evidence="2" id="KW-0547">Nucleotide-binding</keyword>
<feature type="compositionally biased region" description="Low complexity" evidence="5">
    <location>
        <begin position="266"/>
        <end position="280"/>
    </location>
</feature>
<dbReference type="SMART" id="SM00174">
    <property type="entry name" value="RHO"/>
    <property type="match status" value="1"/>
</dbReference>
<dbReference type="Pfam" id="PF14244">
    <property type="entry name" value="Retrotran_gag_3"/>
    <property type="match status" value="1"/>
</dbReference>
<evidence type="ECO:0000313" key="9">
    <source>
        <dbReference type="EMBL" id="KAK4478679.1"/>
    </source>
</evidence>
<dbReference type="SUPFAM" id="SSF52540">
    <property type="entry name" value="P-loop containing nucleoside triphosphate hydrolases"/>
    <property type="match status" value="1"/>
</dbReference>
<dbReference type="SMART" id="SM00175">
    <property type="entry name" value="RAB"/>
    <property type="match status" value="1"/>
</dbReference>
<sequence>MTSESGDSLQSISVRLNGKNFSYWSYVMKNFLKGKKMWGYVTGIEVKPTTNYGADYAKLLDIWETNNSKVITWINNSVECSIGMQLAKYECANDVWDHLTKLYTQSNFAKRYQLEHDIRALEQNDLGIQEFYTLMSNLWDQLALTEPMDLRGNSSFITYREEQRLVQFLMALRNDFEGIRGSILHRSPLPSVDSVVSELLAEETRLKSHSGKGLLPSPSASVLAVPSRPPANNRNQPYVPTAPDECRFCKKKGHWKSQCPVLMRQKPLQQQQPQHQSQPPWRYGNQQRPNMNSRPNTAAVVPSSDSASFGGSPSSSSSMDSLAEQIQQIQKILAIQPHAMSAASTPHIGLSPPGPSGKSPSTWLLDSGASHHMSPDSTVFTVLHSKPYGSVTTADGTPMPLAGIGPIDTPNMSLDSVYHIPNLAMNLVSVGQLCDSGYSVSFSSTSCHVQDQQSKKLIGTGRRQGGLYVLDKLKAPAIAASSVDLSSFHLNSSSSPFYLWHSRLGHVSAPRLKYLVSSGALGSLKTTDISDCSGYNSENLSTDVPSTTDIDLSSSHSPAPVTSFPLHDHRRGQNVGTDNLDDSPPSTDAQPLPVIADPAHRYPHRIRHGQSNYDLSFKILLIGDSAVGKSSLLVTFISNSVEDLAPTIGVDFKIKLLTVGGKRLKLTIWDTVYDVTRRDTFTNLSDVWAKELELYSTNQDCVKMLVGNKVDRESERVVSREEGMALAKELGCIYLECSAKTRENVDQCFEELALKIMEVPRLLEEGSSTVVKRNILKQNQEQHQTPPGATCCS</sequence>
<keyword evidence="10" id="KW-1185">Reference proteome</keyword>
<feature type="domain" description="Retrovirus-related Pol polyprotein from transposon TNT 1-94-like beta-barrel" evidence="8">
    <location>
        <begin position="363"/>
        <end position="438"/>
    </location>
</feature>
<comment type="similarity">
    <text evidence="1">Belongs to the small GTPase superfamily. Rab family.</text>
</comment>
<dbReference type="InterPro" id="IPR050227">
    <property type="entry name" value="Rab"/>
</dbReference>
<evidence type="ECO:0000256" key="3">
    <source>
        <dbReference type="ARBA" id="ARBA00023134"/>
    </source>
</evidence>
<evidence type="ECO:0000256" key="1">
    <source>
        <dbReference type="ARBA" id="ARBA00006270"/>
    </source>
</evidence>
<keyword evidence="3" id="KW-0342">GTP-binding</keyword>
<feature type="compositionally biased region" description="Low complexity" evidence="5">
    <location>
        <begin position="214"/>
        <end position="226"/>
    </location>
</feature>
<evidence type="ECO:0000259" key="6">
    <source>
        <dbReference type="Pfam" id="PF13976"/>
    </source>
</evidence>
<proteinExistence type="inferred from homology"/>